<keyword evidence="3" id="KW-1185">Reference proteome</keyword>
<feature type="compositionally biased region" description="Low complexity" evidence="1">
    <location>
        <begin position="225"/>
        <end position="238"/>
    </location>
</feature>
<comment type="caution">
    <text evidence="2">The sequence shown here is derived from an EMBL/GenBank/DDBJ whole genome shotgun (WGS) entry which is preliminary data.</text>
</comment>
<dbReference type="InterPro" id="IPR007268">
    <property type="entry name" value="Rad9/Ddc1"/>
</dbReference>
<dbReference type="PANTHER" id="PTHR15237">
    <property type="entry name" value="DNA REPAIR PROTEIN RAD9"/>
    <property type="match status" value="1"/>
</dbReference>
<proteinExistence type="predicted"/>
<sequence length="363" mass="39864">MVIVSFTLTDEGVASFQNALACILKFSEDVSLDARRDRALLSIFRSRAGGDASRGGSADSNIERCDVSIEDGPDRKSRFVAKIAWRNGITATHAISFEAKAPVMAKFDSSQADNQWSISAHTLRRLMDHFGPKVELLDINTEGEGVLNLTCSTEKQYTKTDGILNMNLHTSIAVKMDDFDDIDTEDKHHIIINFVLMTVGEKEGSNIKKDGARVRNSRTTRPSLPATITTPSATTAEPGQRLTNRVELESSQAGALPSTARTGPIPPDVNSGFEMRPPLAPPSTIRVEALYDEDSQWEPINPEEENPGFVQIEWDESLRPELAFVPITNAQDTHDDEPAAPDVSGGLEPTQRLTQVRKFGLFD</sequence>
<evidence type="ECO:0000313" key="3">
    <source>
        <dbReference type="Proteomes" id="UP001642482"/>
    </source>
</evidence>
<accession>A0ABP0BA79</accession>
<dbReference type="Proteomes" id="UP001642482">
    <property type="component" value="Unassembled WGS sequence"/>
</dbReference>
<evidence type="ECO:0008006" key="4">
    <source>
        <dbReference type="Google" id="ProtNLM"/>
    </source>
</evidence>
<organism evidence="2 3">
    <name type="scientific">Sporothrix eucalyptigena</name>
    <dbReference type="NCBI Taxonomy" id="1812306"/>
    <lineage>
        <taxon>Eukaryota</taxon>
        <taxon>Fungi</taxon>
        <taxon>Dikarya</taxon>
        <taxon>Ascomycota</taxon>
        <taxon>Pezizomycotina</taxon>
        <taxon>Sordariomycetes</taxon>
        <taxon>Sordariomycetidae</taxon>
        <taxon>Ophiostomatales</taxon>
        <taxon>Ophiostomataceae</taxon>
        <taxon>Sporothrix</taxon>
    </lineage>
</organism>
<name>A0ABP0BA79_9PEZI</name>
<evidence type="ECO:0000313" key="2">
    <source>
        <dbReference type="EMBL" id="CAK7216498.1"/>
    </source>
</evidence>
<protein>
    <recommendedName>
        <fullName evidence="4">DNA repair protein rad9</fullName>
    </recommendedName>
</protein>
<dbReference type="EMBL" id="CAWUHD010000020">
    <property type="protein sequence ID" value="CAK7216498.1"/>
    <property type="molecule type" value="Genomic_DNA"/>
</dbReference>
<evidence type="ECO:0000256" key="1">
    <source>
        <dbReference type="SAM" id="MobiDB-lite"/>
    </source>
</evidence>
<feature type="region of interest" description="Disordered" evidence="1">
    <location>
        <begin position="245"/>
        <end position="264"/>
    </location>
</feature>
<dbReference type="PANTHER" id="PTHR15237:SF0">
    <property type="entry name" value="CELL CYCLE CHECKPOINT CONTROL PROTEIN"/>
    <property type="match status" value="1"/>
</dbReference>
<gene>
    <name evidence="2" type="ORF">SEUCBS140593_002895</name>
</gene>
<dbReference type="Pfam" id="PF04139">
    <property type="entry name" value="Rad9"/>
    <property type="match status" value="1"/>
</dbReference>
<dbReference type="Gene3D" id="3.70.10.10">
    <property type="match status" value="1"/>
</dbReference>
<feature type="region of interest" description="Disordered" evidence="1">
    <location>
        <begin position="328"/>
        <end position="351"/>
    </location>
</feature>
<reference evidence="2 3" key="1">
    <citation type="submission" date="2024-01" db="EMBL/GenBank/DDBJ databases">
        <authorList>
            <person name="Allen C."/>
            <person name="Tagirdzhanova G."/>
        </authorList>
    </citation>
    <scope>NUCLEOTIDE SEQUENCE [LARGE SCALE GENOMIC DNA]</scope>
</reference>
<feature type="region of interest" description="Disordered" evidence="1">
    <location>
        <begin position="205"/>
        <end position="240"/>
    </location>
</feature>